<dbReference type="InterPro" id="IPR000847">
    <property type="entry name" value="LysR_HTH_N"/>
</dbReference>
<evidence type="ECO:0000259" key="5">
    <source>
        <dbReference type="PROSITE" id="PS50931"/>
    </source>
</evidence>
<dbReference type="EMBL" id="JAPJZH010000011">
    <property type="protein sequence ID" value="MDA4847163.1"/>
    <property type="molecule type" value="Genomic_DNA"/>
</dbReference>
<dbReference type="InterPro" id="IPR036388">
    <property type="entry name" value="WH-like_DNA-bd_sf"/>
</dbReference>
<gene>
    <name evidence="6" type="ORF">OOZ53_17520</name>
</gene>
<accession>A0ABT4VT42</accession>
<dbReference type="CDD" id="cd05466">
    <property type="entry name" value="PBP2_LTTR_substrate"/>
    <property type="match status" value="1"/>
</dbReference>
<comment type="caution">
    <text evidence="6">The sequence shown here is derived from an EMBL/GenBank/DDBJ whole genome shotgun (WGS) entry which is preliminary data.</text>
</comment>
<dbReference type="SUPFAM" id="SSF46785">
    <property type="entry name" value="Winged helix' DNA-binding domain"/>
    <property type="match status" value="1"/>
</dbReference>
<dbReference type="Pfam" id="PF00126">
    <property type="entry name" value="HTH_1"/>
    <property type="match status" value="1"/>
</dbReference>
<dbReference type="Gene3D" id="1.10.10.10">
    <property type="entry name" value="Winged helix-like DNA-binding domain superfamily/Winged helix DNA-binding domain"/>
    <property type="match status" value="1"/>
</dbReference>
<organism evidence="6 7">
    <name type="scientific">Hoeflea poritis</name>
    <dbReference type="NCBI Taxonomy" id="2993659"/>
    <lineage>
        <taxon>Bacteria</taxon>
        <taxon>Pseudomonadati</taxon>
        <taxon>Pseudomonadota</taxon>
        <taxon>Alphaproteobacteria</taxon>
        <taxon>Hyphomicrobiales</taxon>
        <taxon>Rhizobiaceae</taxon>
        <taxon>Hoeflea</taxon>
    </lineage>
</organism>
<evidence type="ECO:0000313" key="6">
    <source>
        <dbReference type="EMBL" id="MDA4847163.1"/>
    </source>
</evidence>
<keyword evidence="2" id="KW-0805">Transcription regulation</keyword>
<evidence type="ECO:0000256" key="4">
    <source>
        <dbReference type="ARBA" id="ARBA00023163"/>
    </source>
</evidence>
<proteinExistence type="inferred from homology"/>
<name>A0ABT4VT42_9HYPH</name>
<keyword evidence="4" id="KW-0804">Transcription</keyword>
<keyword evidence="7" id="KW-1185">Reference proteome</keyword>
<dbReference type="Pfam" id="PF03466">
    <property type="entry name" value="LysR_substrate"/>
    <property type="match status" value="1"/>
</dbReference>
<dbReference type="Proteomes" id="UP001148313">
    <property type="component" value="Unassembled WGS sequence"/>
</dbReference>
<dbReference type="InterPro" id="IPR036390">
    <property type="entry name" value="WH_DNA-bd_sf"/>
</dbReference>
<dbReference type="PANTHER" id="PTHR30419:SF2">
    <property type="entry name" value="LYSR FAMILY TRANSCRIPTIONAL REGULATOR"/>
    <property type="match status" value="1"/>
</dbReference>
<evidence type="ECO:0000313" key="7">
    <source>
        <dbReference type="Proteomes" id="UP001148313"/>
    </source>
</evidence>
<dbReference type="InterPro" id="IPR050950">
    <property type="entry name" value="HTH-type_LysR_regulators"/>
</dbReference>
<evidence type="ECO:0000256" key="2">
    <source>
        <dbReference type="ARBA" id="ARBA00023015"/>
    </source>
</evidence>
<keyword evidence="3" id="KW-0238">DNA-binding</keyword>
<evidence type="ECO:0000256" key="3">
    <source>
        <dbReference type="ARBA" id="ARBA00023125"/>
    </source>
</evidence>
<dbReference type="PANTHER" id="PTHR30419">
    <property type="entry name" value="HTH-TYPE TRANSCRIPTIONAL REGULATOR YBHD"/>
    <property type="match status" value="1"/>
</dbReference>
<protein>
    <submittedName>
        <fullName evidence="6">LysR family transcriptional regulator</fullName>
    </submittedName>
</protein>
<dbReference type="InterPro" id="IPR005119">
    <property type="entry name" value="LysR_subst-bd"/>
</dbReference>
<dbReference type="PROSITE" id="PS50931">
    <property type="entry name" value="HTH_LYSR"/>
    <property type="match status" value="1"/>
</dbReference>
<dbReference type="RefSeq" id="WP_271090970.1">
    <property type="nucleotide sequence ID" value="NZ_JAPJZH010000011.1"/>
</dbReference>
<evidence type="ECO:0000256" key="1">
    <source>
        <dbReference type="ARBA" id="ARBA00009437"/>
    </source>
</evidence>
<dbReference type="Gene3D" id="3.40.190.290">
    <property type="match status" value="1"/>
</dbReference>
<sequence>MHSVRLKYLDAVAKLGSVRSAARHLNVSSSSVTRQIQTAEQQFGFQIFERGLDGAKLTPPGQVVLEHVNRTMRDFDRMRLQIEGMTEVHTQHLKIATTDSAASTFLPNILSEALEEHPALKFGVHVAESPEIWRQVAEGKADIGLNFAPVDHPDLMAVRALELSVGLLCTSNHPLGKNTSVTLGEMLEYPIVDPDLEVPFFNAVRKVVNESASRYVPWVTTNSLALIKSLVETGKFISLRTRLFALGFDNSKIKTAWIPITDVEFPKDLLVVAIRKDAVGDEMVTWFAEFASAYLARRCGE</sequence>
<dbReference type="SUPFAM" id="SSF53850">
    <property type="entry name" value="Periplasmic binding protein-like II"/>
    <property type="match status" value="1"/>
</dbReference>
<reference evidence="6" key="1">
    <citation type="submission" date="2022-11" db="EMBL/GenBank/DDBJ databases">
        <title>Hoeflea poritis sp. nov., isolated from scleractinian coral Porites lutea.</title>
        <authorList>
            <person name="Zhang G."/>
            <person name="Wei Q."/>
            <person name="Cai L."/>
        </authorList>
    </citation>
    <scope>NUCLEOTIDE SEQUENCE</scope>
    <source>
        <strain evidence="6">E7-10</strain>
    </source>
</reference>
<comment type="similarity">
    <text evidence="1">Belongs to the LysR transcriptional regulatory family.</text>
</comment>
<feature type="domain" description="HTH lysR-type" evidence="5">
    <location>
        <begin position="1"/>
        <end position="58"/>
    </location>
</feature>